<evidence type="ECO:0000256" key="1">
    <source>
        <dbReference type="ARBA" id="ARBA00022723"/>
    </source>
</evidence>
<dbReference type="Pfam" id="PF13912">
    <property type="entry name" value="zf-C2H2_6"/>
    <property type="match status" value="1"/>
</dbReference>
<protein>
    <submittedName>
        <fullName evidence="8">Zinc finger protein 1-like protein</fullName>
    </submittedName>
</protein>
<dbReference type="Gene3D" id="3.30.160.60">
    <property type="entry name" value="Classic Zinc Finger"/>
    <property type="match status" value="4"/>
</dbReference>
<keyword evidence="9" id="KW-1185">Reference proteome</keyword>
<feature type="domain" description="C2H2-type" evidence="7">
    <location>
        <begin position="194"/>
        <end position="222"/>
    </location>
</feature>
<feature type="domain" description="C2H2-type" evidence="7">
    <location>
        <begin position="223"/>
        <end position="255"/>
    </location>
</feature>
<evidence type="ECO:0000256" key="4">
    <source>
        <dbReference type="ARBA" id="ARBA00022833"/>
    </source>
</evidence>
<dbReference type="VEuPathDB" id="VectorBase:LDEU012239"/>
<feature type="domain" description="C2H2-type" evidence="7">
    <location>
        <begin position="165"/>
        <end position="193"/>
    </location>
</feature>
<dbReference type="InterPro" id="IPR036236">
    <property type="entry name" value="Znf_C2H2_sf"/>
</dbReference>
<keyword evidence="3 5" id="KW-0863">Zinc-finger</keyword>
<evidence type="ECO:0000259" key="7">
    <source>
        <dbReference type="PROSITE" id="PS50157"/>
    </source>
</evidence>
<dbReference type="PANTHER" id="PTHR24379">
    <property type="entry name" value="KRAB AND ZINC FINGER DOMAIN-CONTAINING"/>
    <property type="match status" value="1"/>
</dbReference>
<sequence length="258" mass="30784">MQNKKTEQNVESTIPNEKNQHLMQTKRTLSNNGVKLPVNSTKCKRNGESEEVVKQTEKKQWRESKRETKNRNMIKNEEVNNQISVKVKKGVKSFKCNFCLRIFNNKLDVESHILNVHTTEKRFGVKGINEESANKERFTKRRIIRDNSKVENKLTFVKKNGIEKFQCNICKKLFKTKRHARSHIITVHNKEERYECNICHAKFIYYYALMTHIQTIHEAYGKYKCDDCEKIFRTQQYLKQHLKRNRPLNQSAMKMKKD</sequence>
<dbReference type="STRING" id="299467.A0A443RWP2"/>
<dbReference type="PANTHER" id="PTHR24379:SF121">
    <property type="entry name" value="C2H2-TYPE DOMAIN-CONTAINING PROTEIN"/>
    <property type="match status" value="1"/>
</dbReference>
<feature type="domain" description="C2H2-type" evidence="7">
    <location>
        <begin position="94"/>
        <end position="122"/>
    </location>
</feature>
<evidence type="ECO:0000256" key="2">
    <source>
        <dbReference type="ARBA" id="ARBA00022737"/>
    </source>
</evidence>
<feature type="compositionally biased region" description="Polar residues" evidence="6">
    <location>
        <begin position="9"/>
        <end position="41"/>
    </location>
</feature>
<evidence type="ECO:0000256" key="6">
    <source>
        <dbReference type="SAM" id="MobiDB-lite"/>
    </source>
</evidence>
<gene>
    <name evidence="8" type="ORF">B4U80_05774</name>
</gene>
<feature type="compositionally biased region" description="Basic and acidic residues" evidence="6">
    <location>
        <begin position="45"/>
        <end position="73"/>
    </location>
</feature>
<dbReference type="Pfam" id="PF00096">
    <property type="entry name" value="zf-C2H2"/>
    <property type="match status" value="2"/>
</dbReference>
<dbReference type="Proteomes" id="UP000288716">
    <property type="component" value="Unassembled WGS sequence"/>
</dbReference>
<comment type="caution">
    <text evidence="8">The sequence shown here is derived from an EMBL/GenBank/DDBJ whole genome shotgun (WGS) entry which is preliminary data.</text>
</comment>
<dbReference type="SMART" id="SM00355">
    <property type="entry name" value="ZnF_C2H2"/>
    <property type="match status" value="4"/>
</dbReference>
<keyword evidence="4" id="KW-0862">Zinc</keyword>
<dbReference type="OrthoDB" id="6077919at2759"/>
<reference evidence="8 9" key="1">
    <citation type="journal article" date="2018" name="Gigascience">
        <title>Genomes of trombidid mites reveal novel predicted allergens and laterally-transferred genes associated with secondary metabolism.</title>
        <authorList>
            <person name="Dong X."/>
            <person name="Chaisiri K."/>
            <person name="Xia D."/>
            <person name="Armstrong S.D."/>
            <person name="Fang Y."/>
            <person name="Donnelly M.J."/>
            <person name="Kadowaki T."/>
            <person name="McGarry J.W."/>
            <person name="Darby A.C."/>
            <person name="Makepeace B.L."/>
        </authorList>
    </citation>
    <scope>NUCLEOTIDE SEQUENCE [LARGE SCALE GENOMIC DNA]</scope>
    <source>
        <strain evidence="8">UoL-UT</strain>
    </source>
</reference>
<evidence type="ECO:0000313" key="8">
    <source>
        <dbReference type="EMBL" id="RWS19801.1"/>
    </source>
</evidence>
<accession>A0A443RWP2</accession>
<dbReference type="EMBL" id="NCKV01022635">
    <property type="protein sequence ID" value="RWS19801.1"/>
    <property type="molecule type" value="Genomic_DNA"/>
</dbReference>
<feature type="region of interest" description="Disordered" evidence="6">
    <location>
        <begin position="1"/>
        <end position="73"/>
    </location>
</feature>
<dbReference type="SUPFAM" id="SSF57667">
    <property type="entry name" value="beta-beta-alpha zinc fingers"/>
    <property type="match status" value="2"/>
</dbReference>
<dbReference type="AlphaFoldDB" id="A0A443RWP2"/>
<keyword evidence="1" id="KW-0479">Metal-binding</keyword>
<evidence type="ECO:0000256" key="3">
    <source>
        <dbReference type="ARBA" id="ARBA00022771"/>
    </source>
</evidence>
<keyword evidence="2" id="KW-0677">Repeat</keyword>
<dbReference type="PROSITE" id="PS50157">
    <property type="entry name" value="ZINC_FINGER_C2H2_2"/>
    <property type="match status" value="4"/>
</dbReference>
<dbReference type="InterPro" id="IPR013087">
    <property type="entry name" value="Znf_C2H2_type"/>
</dbReference>
<proteinExistence type="predicted"/>
<organism evidence="8 9">
    <name type="scientific">Leptotrombidium deliense</name>
    <dbReference type="NCBI Taxonomy" id="299467"/>
    <lineage>
        <taxon>Eukaryota</taxon>
        <taxon>Metazoa</taxon>
        <taxon>Ecdysozoa</taxon>
        <taxon>Arthropoda</taxon>
        <taxon>Chelicerata</taxon>
        <taxon>Arachnida</taxon>
        <taxon>Acari</taxon>
        <taxon>Acariformes</taxon>
        <taxon>Trombidiformes</taxon>
        <taxon>Prostigmata</taxon>
        <taxon>Anystina</taxon>
        <taxon>Parasitengona</taxon>
        <taxon>Trombiculoidea</taxon>
        <taxon>Trombiculidae</taxon>
        <taxon>Leptotrombidium</taxon>
    </lineage>
</organism>
<evidence type="ECO:0000313" key="9">
    <source>
        <dbReference type="Proteomes" id="UP000288716"/>
    </source>
</evidence>
<dbReference type="PROSITE" id="PS00028">
    <property type="entry name" value="ZINC_FINGER_C2H2_1"/>
    <property type="match status" value="2"/>
</dbReference>
<name>A0A443RWP2_9ACAR</name>
<dbReference type="GO" id="GO:0008270">
    <property type="term" value="F:zinc ion binding"/>
    <property type="evidence" value="ECO:0007669"/>
    <property type="project" value="UniProtKB-KW"/>
</dbReference>
<evidence type="ECO:0000256" key="5">
    <source>
        <dbReference type="PROSITE-ProRule" id="PRU00042"/>
    </source>
</evidence>